<organism evidence="4">
    <name type="scientific">Timema tahoe</name>
    <dbReference type="NCBI Taxonomy" id="61484"/>
    <lineage>
        <taxon>Eukaryota</taxon>
        <taxon>Metazoa</taxon>
        <taxon>Ecdysozoa</taxon>
        <taxon>Arthropoda</taxon>
        <taxon>Hexapoda</taxon>
        <taxon>Insecta</taxon>
        <taxon>Pterygota</taxon>
        <taxon>Neoptera</taxon>
        <taxon>Polyneoptera</taxon>
        <taxon>Phasmatodea</taxon>
        <taxon>Timematodea</taxon>
        <taxon>Timematoidea</taxon>
        <taxon>Timematidae</taxon>
        <taxon>Timema</taxon>
    </lineage>
</organism>
<dbReference type="PROSITE" id="PS51915">
    <property type="entry name" value="ZAD"/>
    <property type="match status" value="1"/>
</dbReference>
<dbReference type="GO" id="GO:0008270">
    <property type="term" value="F:zinc ion binding"/>
    <property type="evidence" value="ECO:0007669"/>
    <property type="project" value="UniProtKB-UniRule"/>
</dbReference>
<dbReference type="SUPFAM" id="SSF57716">
    <property type="entry name" value="Glucocorticoid receptor-like (DNA-binding domain)"/>
    <property type="match status" value="1"/>
</dbReference>
<dbReference type="EMBL" id="OE007962">
    <property type="protein sequence ID" value="CAD7463405.1"/>
    <property type="molecule type" value="Genomic_DNA"/>
</dbReference>
<feature type="domain" description="ZAD" evidence="3">
    <location>
        <begin position="107"/>
        <end position="179"/>
    </location>
</feature>
<feature type="binding site" evidence="1">
    <location>
        <position position="109"/>
    </location>
    <ligand>
        <name>Zn(2+)</name>
        <dbReference type="ChEBI" id="CHEBI:29105"/>
    </ligand>
</feature>
<protein>
    <recommendedName>
        <fullName evidence="3">ZAD domain-containing protein</fullName>
    </recommendedName>
</protein>
<evidence type="ECO:0000313" key="4">
    <source>
        <dbReference type="EMBL" id="CAD7463405.1"/>
    </source>
</evidence>
<dbReference type="SMART" id="SM00868">
    <property type="entry name" value="zf-AD"/>
    <property type="match status" value="1"/>
</dbReference>
<sequence length="185" mass="20664">MFVLKLGGGLIRQGGQRKVRLVRQAQKLAQAGEEGASSSTSVSGLPTCSTNTDTNLAQPAKRDEPTDEHDESLAALPSNVNWSTDHFMVSEDEIPTRTFRFPTPETRLCRLCSANEGVEYIFEQKEHYLASKIMAISSIKLWKGDGLSEFICADCDILLEKFYDFRIHCEATDVTLRAEFLQTQV</sequence>
<feature type="binding site" evidence="1">
    <location>
        <position position="112"/>
    </location>
    <ligand>
        <name>Zn(2+)</name>
        <dbReference type="ChEBI" id="CHEBI:29105"/>
    </ligand>
</feature>
<keyword evidence="1" id="KW-0479">Metal-binding</keyword>
<feature type="region of interest" description="Disordered" evidence="2">
    <location>
        <begin position="30"/>
        <end position="72"/>
    </location>
</feature>
<name>A0A7R9P0Z4_9NEOP</name>
<reference evidence="4" key="1">
    <citation type="submission" date="2020-11" db="EMBL/GenBank/DDBJ databases">
        <authorList>
            <person name="Tran Van P."/>
        </authorList>
    </citation>
    <scope>NUCLEOTIDE SEQUENCE</scope>
</reference>
<keyword evidence="1" id="KW-0863">Zinc-finger</keyword>
<dbReference type="InterPro" id="IPR012934">
    <property type="entry name" value="Znf_AD"/>
</dbReference>
<gene>
    <name evidence="4" type="ORF">TTEB3V08_LOCUS11290</name>
</gene>
<dbReference type="Pfam" id="PF07776">
    <property type="entry name" value="zf-AD"/>
    <property type="match status" value="1"/>
</dbReference>
<dbReference type="GO" id="GO:0005634">
    <property type="term" value="C:nucleus"/>
    <property type="evidence" value="ECO:0007669"/>
    <property type="project" value="InterPro"/>
</dbReference>
<feature type="binding site" evidence="1">
    <location>
        <position position="155"/>
    </location>
    <ligand>
        <name>Zn(2+)</name>
        <dbReference type="ChEBI" id="CHEBI:29105"/>
    </ligand>
</feature>
<accession>A0A7R9P0Z4</accession>
<proteinExistence type="predicted"/>
<feature type="binding site" evidence="1">
    <location>
        <position position="152"/>
    </location>
    <ligand>
        <name>Zn(2+)</name>
        <dbReference type="ChEBI" id="CHEBI:29105"/>
    </ligand>
</feature>
<feature type="compositionally biased region" description="Polar residues" evidence="2">
    <location>
        <begin position="36"/>
        <end position="57"/>
    </location>
</feature>
<dbReference type="Gene3D" id="3.40.1800.20">
    <property type="match status" value="1"/>
</dbReference>
<evidence type="ECO:0000259" key="3">
    <source>
        <dbReference type="PROSITE" id="PS51915"/>
    </source>
</evidence>
<evidence type="ECO:0000256" key="2">
    <source>
        <dbReference type="SAM" id="MobiDB-lite"/>
    </source>
</evidence>
<evidence type="ECO:0000256" key="1">
    <source>
        <dbReference type="PROSITE-ProRule" id="PRU01263"/>
    </source>
</evidence>
<dbReference type="AlphaFoldDB" id="A0A7R9P0Z4"/>
<keyword evidence="1" id="KW-0862">Zinc</keyword>